<dbReference type="GO" id="GO:0035925">
    <property type="term" value="F:mRNA 3'-UTR AU-rich region binding"/>
    <property type="evidence" value="ECO:0007669"/>
    <property type="project" value="TreeGrafter"/>
</dbReference>
<dbReference type="SUPFAM" id="SSF51735">
    <property type="entry name" value="NAD(P)-binding Rossmann-fold domains"/>
    <property type="match status" value="1"/>
</dbReference>
<dbReference type="SUPFAM" id="SSF50129">
    <property type="entry name" value="GroES-like"/>
    <property type="match status" value="1"/>
</dbReference>
<dbReference type="Gene3D" id="3.40.50.720">
    <property type="entry name" value="NAD(P)-binding Rossmann-like Domain"/>
    <property type="match status" value="1"/>
</dbReference>
<dbReference type="Pfam" id="PF08240">
    <property type="entry name" value="ADH_N"/>
    <property type="match status" value="1"/>
</dbReference>
<evidence type="ECO:0000256" key="1">
    <source>
        <dbReference type="ARBA" id="ARBA00022857"/>
    </source>
</evidence>
<dbReference type="InterPro" id="IPR011032">
    <property type="entry name" value="GroES-like_sf"/>
</dbReference>
<organism evidence="4 5">
    <name type="scientific">Humitalea rosea</name>
    <dbReference type="NCBI Taxonomy" id="990373"/>
    <lineage>
        <taxon>Bacteria</taxon>
        <taxon>Pseudomonadati</taxon>
        <taxon>Pseudomonadota</taxon>
        <taxon>Alphaproteobacteria</taxon>
        <taxon>Acetobacterales</taxon>
        <taxon>Roseomonadaceae</taxon>
        <taxon>Humitalea</taxon>
    </lineage>
</organism>
<sequence>MRVIQIDRYGGPEVLLRRDVPVPSAGPGEVLIRLAHSGINFMDIHTRQGKYAGSQTYPVSIPTTLGIEASGHVEAVGADVQDLRPGDRVAYCLVWGSYAEYAVVPAWRVVQVPAGLPLDLAAAAMFHGLTAHYLAEDVGRLGPGVTCLVHAASGGIGQLLVQLGTRLGATVYATTSTPVKAEIARQRGAVAAVLYENGGFADAIREMTAGRGVDVVFDAIGRPTLRDSFRATRKRGLVVNFGAVGGSVEDLNPIELGEAGSLFLTRPRLADHLPDAATIQRRAADIFSGLLEGALSIEITGRYTLDRIEEAHAALEERRSVGKPILDLQ</sequence>
<dbReference type="PANTHER" id="PTHR48106">
    <property type="entry name" value="QUINONE OXIDOREDUCTASE PIG3-RELATED"/>
    <property type="match status" value="1"/>
</dbReference>
<keyword evidence="2" id="KW-0560">Oxidoreductase</keyword>
<dbReference type="EMBL" id="QKYU01000035">
    <property type="protein sequence ID" value="PZW38695.1"/>
    <property type="molecule type" value="Genomic_DNA"/>
</dbReference>
<dbReference type="InterPro" id="IPR013154">
    <property type="entry name" value="ADH-like_N"/>
</dbReference>
<evidence type="ECO:0000313" key="5">
    <source>
        <dbReference type="Proteomes" id="UP000249688"/>
    </source>
</evidence>
<reference evidence="4 5" key="1">
    <citation type="submission" date="2018-06" db="EMBL/GenBank/DDBJ databases">
        <title>Genomic Encyclopedia of Archaeal and Bacterial Type Strains, Phase II (KMG-II): from individual species to whole genera.</title>
        <authorList>
            <person name="Goeker M."/>
        </authorList>
    </citation>
    <scope>NUCLEOTIDE SEQUENCE [LARGE SCALE GENOMIC DNA]</scope>
    <source>
        <strain evidence="4 5">DSM 24525</strain>
    </source>
</reference>
<dbReference type="InterPro" id="IPR036291">
    <property type="entry name" value="NAD(P)-bd_dom_sf"/>
</dbReference>
<dbReference type="PANTHER" id="PTHR48106:SF13">
    <property type="entry name" value="QUINONE OXIDOREDUCTASE-RELATED"/>
    <property type="match status" value="1"/>
</dbReference>
<dbReference type="Pfam" id="PF00107">
    <property type="entry name" value="ADH_zinc_N"/>
    <property type="match status" value="1"/>
</dbReference>
<keyword evidence="5" id="KW-1185">Reference proteome</keyword>
<dbReference type="GO" id="GO:0003960">
    <property type="term" value="F:quinone reductase (NADPH) activity"/>
    <property type="evidence" value="ECO:0007669"/>
    <property type="project" value="InterPro"/>
</dbReference>
<dbReference type="SMART" id="SM00829">
    <property type="entry name" value="PKS_ER"/>
    <property type="match status" value="1"/>
</dbReference>
<dbReference type="Proteomes" id="UP000249688">
    <property type="component" value="Unassembled WGS sequence"/>
</dbReference>
<dbReference type="CDD" id="cd05286">
    <property type="entry name" value="QOR2"/>
    <property type="match status" value="1"/>
</dbReference>
<proteinExistence type="predicted"/>
<feature type="domain" description="Enoyl reductase (ER)" evidence="3">
    <location>
        <begin position="10"/>
        <end position="326"/>
    </location>
</feature>
<dbReference type="AlphaFoldDB" id="A0A2W7I0B1"/>
<dbReference type="RefSeq" id="WP_111400309.1">
    <property type="nucleotide sequence ID" value="NZ_QKYU01000035.1"/>
</dbReference>
<dbReference type="InterPro" id="IPR047618">
    <property type="entry name" value="QOR-like"/>
</dbReference>
<dbReference type="InterPro" id="IPR013149">
    <property type="entry name" value="ADH-like_C"/>
</dbReference>
<evidence type="ECO:0000259" key="3">
    <source>
        <dbReference type="SMART" id="SM00829"/>
    </source>
</evidence>
<evidence type="ECO:0000256" key="2">
    <source>
        <dbReference type="ARBA" id="ARBA00023002"/>
    </source>
</evidence>
<evidence type="ECO:0000313" key="4">
    <source>
        <dbReference type="EMBL" id="PZW38695.1"/>
    </source>
</evidence>
<protein>
    <submittedName>
        <fullName evidence="4">NADPH2:quinone reductase</fullName>
    </submittedName>
</protein>
<name>A0A2W7I0B1_9PROT</name>
<dbReference type="OrthoDB" id="9805663at2"/>
<dbReference type="InterPro" id="IPR020843">
    <property type="entry name" value="ER"/>
</dbReference>
<dbReference type="GO" id="GO:0070402">
    <property type="term" value="F:NADPH binding"/>
    <property type="evidence" value="ECO:0007669"/>
    <property type="project" value="TreeGrafter"/>
</dbReference>
<keyword evidence="1" id="KW-0521">NADP</keyword>
<gene>
    <name evidence="4" type="ORF">C8P66_13515</name>
</gene>
<dbReference type="Gene3D" id="3.90.180.10">
    <property type="entry name" value="Medium-chain alcohol dehydrogenases, catalytic domain"/>
    <property type="match status" value="1"/>
</dbReference>
<dbReference type="GO" id="GO:0005829">
    <property type="term" value="C:cytosol"/>
    <property type="evidence" value="ECO:0007669"/>
    <property type="project" value="TreeGrafter"/>
</dbReference>
<comment type="caution">
    <text evidence="4">The sequence shown here is derived from an EMBL/GenBank/DDBJ whole genome shotgun (WGS) entry which is preliminary data.</text>
</comment>
<accession>A0A2W7I0B1</accession>